<dbReference type="SUPFAM" id="SSF52540">
    <property type="entry name" value="P-loop containing nucleoside triphosphate hydrolases"/>
    <property type="match status" value="1"/>
</dbReference>
<dbReference type="GO" id="GO:0005634">
    <property type="term" value="C:nucleus"/>
    <property type="evidence" value="ECO:0007669"/>
    <property type="project" value="TreeGrafter"/>
</dbReference>
<feature type="region of interest" description="Disordered" evidence="10">
    <location>
        <begin position="983"/>
        <end position="1004"/>
    </location>
</feature>
<dbReference type="GO" id="GO:0000073">
    <property type="term" value="P:initial mitotic spindle pole body separation"/>
    <property type="evidence" value="ECO:0007669"/>
    <property type="project" value="EnsemblFungi"/>
</dbReference>
<dbReference type="InParanoid" id="G0VIS1"/>
<dbReference type="PANTHER" id="PTHR47970">
    <property type="entry name" value="KINESIN-LIKE PROTEIN KIF11"/>
    <property type="match status" value="1"/>
</dbReference>
<keyword evidence="6 8" id="KW-0505">Motor protein</keyword>
<feature type="compositionally biased region" description="Low complexity" evidence="10">
    <location>
        <begin position="220"/>
        <end position="247"/>
    </location>
</feature>
<evidence type="ECO:0000259" key="11">
    <source>
        <dbReference type="PROSITE" id="PS50067"/>
    </source>
</evidence>
<dbReference type="InterPro" id="IPR001752">
    <property type="entry name" value="Kinesin_motor_dom"/>
</dbReference>
<feature type="binding site" evidence="8">
    <location>
        <begin position="122"/>
        <end position="129"/>
    </location>
    <ligand>
        <name>ATP</name>
        <dbReference type="ChEBI" id="CHEBI:30616"/>
    </ligand>
</feature>
<dbReference type="GO" id="GO:1990023">
    <property type="term" value="C:mitotic spindle midzone"/>
    <property type="evidence" value="ECO:0007669"/>
    <property type="project" value="EnsemblFungi"/>
</dbReference>
<feature type="coiled-coil region" evidence="9">
    <location>
        <begin position="508"/>
        <end position="619"/>
    </location>
</feature>
<dbReference type="Pfam" id="PF00225">
    <property type="entry name" value="Kinesin"/>
    <property type="match status" value="2"/>
</dbReference>
<evidence type="ECO:0000256" key="1">
    <source>
        <dbReference type="ARBA" id="ARBA00004245"/>
    </source>
</evidence>
<dbReference type="InterPro" id="IPR047149">
    <property type="entry name" value="KIF11-like"/>
</dbReference>
<reference evidence="12 13" key="1">
    <citation type="journal article" date="2011" name="Proc. Natl. Acad. Sci. U.S.A.">
        <title>Evolutionary erosion of yeast sex chromosomes by mating-type switching accidents.</title>
        <authorList>
            <person name="Gordon J.L."/>
            <person name="Armisen D."/>
            <person name="Proux-Wera E."/>
            <person name="Oheigeartaigh S.S."/>
            <person name="Byrne K.P."/>
            <person name="Wolfe K.H."/>
        </authorList>
    </citation>
    <scope>NUCLEOTIDE SEQUENCE [LARGE SCALE GENOMIC DNA]</scope>
    <source>
        <strain evidence="13">ATCC 76901 / BCRC 22586 / CBS 4309 / NBRC 1992 / NRRL Y-12630</strain>
    </source>
</reference>
<evidence type="ECO:0000256" key="2">
    <source>
        <dbReference type="ARBA" id="ARBA00022490"/>
    </source>
</evidence>
<dbReference type="GO" id="GO:0033047">
    <property type="term" value="P:regulation of mitotic sister chromatid segregation"/>
    <property type="evidence" value="ECO:0007669"/>
    <property type="project" value="EnsemblFungi"/>
</dbReference>
<keyword evidence="3" id="KW-0493">Microtubule</keyword>
<dbReference type="GO" id="GO:0061805">
    <property type="term" value="P:mitotic spindle elongation (spindle phase three)"/>
    <property type="evidence" value="ECO:0007669"/>
    <property type="project" value="EnsemblFungi"/>
</dbReference>
<dbReference type="EMBL" id="HE576759">
    <property type="protein sequence ID" value="CCC71398.1"/>
    <property type="molecule type" value="Genomic_DNA"/>
</dbReference>
<keyword evidence="9" id="KW-0175">Coiled coil</keyword>
<dbReference type="FunCoup" id="G0VIS1">
    <property type="interactions" value="145"/>
</dbReference>
<evidence type="ECO:0000256" key="5">
    <source>
        <dbReference type="ARBA" id="ARBA00022840"/>
    </source>
</evidence>
<dbReference type="Gene3D" id="3.40.850.10">
    <property type="entry name" value="Kinesin motor domain"/>
    <property type="match status" value="1"/>
</dbReference>
<keyword evidence="13" id="KW-1185">Reference proteome</keyword>
<dbReference type="GO" id="GO:0045144">
    <property type="term" value="P:meiotic sister chromatid segregation"/>
    <property type="evidence" value="ECO:0007669"/>
    <property type="project" value="EnsemblFungi"/>
</dbReference>
<sequence>MPAPPTRDREITNVPLTTTREPPEEDTELNITVAVRCRGRNEREINSKSPVVVTVPDITGAQEISINTTGETGITAQMNSKTYTVDKVFGPAADQDLIFQEVAEPLFRDFVKGYNCTVLVYGMTSTGKTYTMTGDEKLYQNGTMLSDAAGIIPRILFKLFDTLDNHRHSDVTGSTTDFVVKCSFVELYNEDLKDLLNYDSNDEQQQQQQLGSRKLRIFDSTNNNNNNSNSNASSRASSRNNSPRTSSILPNANATNLAMRKKSIRYNYNSNNKAKSSNNTRPNTNDEPSSIAGPDENTNGIYIQNLQEFHITNAKEGLSLLQKGLKHRQVASTKMNDFSSRSHTIFTITLYKEHKDNLFRLSKMNLVDLAGSENINRSGAMNQRAKETGSINQSLLTLGRVINSLADKSPHVPFRESKLTRLLQDSLGGNTKTALIATISPAKVTSEETCSTLEYASKAKNIKNKPQLGSVILKDILLKNITSELAKVKSDLMSTKSKDGIYMSHEHYQELIMELESSKTEVQESKRMIEKLSSQNSMLLKDKRSANEVNELQRIKLNNLKDSMSNLNEKLEIQNGKETKLMEQIGQLEKSREKLNSLVKNYQTKQSQLKTQISNILNENLFELKKILNSHKDAIRQSEGNFDVEMNLKVIKDEITSMLEKTQHKTEMMYKEFIEEFLEQTPINLQKIFEHVTQVEFMVTGYYNEITENLSDISEEYNNLKQYLDNDFFQNNHEDLLNIHINATSDILAQSSAELFNKFKIMMDAHLMENKKLMIDNFRTATNDVITKEMELFKPKRNKWEESIELINRCDSINNGFHHNMTGQVSKIKTNLASSSSSIHNAIASIKSQVLEQLSNDDSDVKTALENDPMFNKHFNEIIEKNMILQKNRKNAINYTDKSLLNIDELSETVKIALNNIVDDVAITDGDDNSPGTKTKSKLRPLRSASQLLINSNQNKENGVRGIDVTESKLGNSNSQILKIRSKRKQLDENDGNLASKKISRLNR</sequence>
<accession>G0VIS1</accession>
<feature type="region of interest" description="Disordered" evidence="10">
    <location>
        <begin position="218"/>
        <end position="256"/>
    </location>
</feature>
<dbReference type="PRINTS" id="PR00380">
    <property type="entry name" value="KINESINHEAVY"/>
</dbReference>
<dbReference type="STRING" id="1064592.G0VIS1"/>
<dbReference type="eggNOG" id="KOG0243">
    <property type="taxonomic scope" value="Eukaryota"/>
</dbReference>
<evidence type="ECO:0000256" key="6">
    <source>
        <dbReference type="ARBA" id="ARBA00023175"/>
    </source>
</evidence>
<feature type="compositionally biased region" description="Low complexity" evidence="10">
    <location>
        <begin position="269"/>
        <end position="279"/>
    </location>
</feature>
<dbReference type="PANTHER" id="PTHR47970:SF12">
    <property type="entry name" value="KINESIN FAMILY MEMBER 11"/>
    <property type="match status" value="1"/>
</dbReference>
<keyword evidence="7" id="KW-0206">Cytoskeleton</keyword>
<evidence type="ECO:0000256" key="8">
    <source>
        <dbReference type="PROSITE-ProRule" id="PRU00283"/>
    </source>
</evidence>
<dbReference type="AlphaFoldDB" id="G0VIS1"/>
<reference key="2">
    <citation type="submission" date="2011-08" db="EMBL/GenBank/DDBJ databases">
        <title>Genome sequence of Naumovozyma castellii.</title>
        <authorList>
            <person name="Gordon J.L."/>
            <person name="Armisen D."/>
            <person name="Proux-Wera E."/>
            <person name="OhEigeartaigh S.S."/>
            <person name="Byrne K.P."/>
            <person name="Wolfe K.H."/>
        </authorList>
    </citation>
    <scope>NUCLEOTIDE SEQUENCE</scope>
    <source>
        <strain>Type strain:CBS 4309</strain>
    </source>
</reference>
<dbReference type="SMART" id="SM00129">
    <property type="entry name" value="KISc"/>
    <property type="match status" value="1"/>
</dbReference>
<dbReference type="GO" id="GO:0008574">
    <property type="term" value="F:plus-end-directed microtubule motor activity"/>
    <property type="evidence" value="ECO:0007669"/>
    <property type="project" value="EnsemblFungi"/>
</dbReference>
<dbReference type="GO" id="GO:0008569">
    <property type="term" value="F:minus-end-directed microtubule motor activity"/>
    <property type="evidence" value="ECO:0007669"/>
    <property type="project" value="EnsemblFungi"/>
</dbReference>
<dbReference type="GO" id="GO:0000776">
    <property type="term" value="C:kinetochore"/>
    <property type="evidence" value="ECO:0007669"/>
    <property type="project" value="EnsemblFungi"/>
</dbReference>
<evidence type="ECO:0000313" key="12">
    <source>
        <dbReference type="EMBL" id="CCC71398.1"/>
    </source>
</evidence>
<dbReference type="KEGG" id="ncs:NCAS_0H00880"/>
<protein>
    <recommendedName>
        <fullName evidence="11">Kinesin motor domain-containing protein</fullName>
    </recommendedName>
</protein>
<dbReference type="RefSeq" id="XP_003677747.1">
    <property type="nucleotide sequence ID" value="XM_003677699.1"/>
</dbReference>
<dbReference type="InterPro" id="IPR036961">
    <property type="entry name" value="Kinesin_motor_dom_sf"/>
</dbReference>
<dbReference type="OMA" id="EVQECKR"/>
<feature type="region of interest" description="Disordered" evidence="10">
    <location>
        <begin position="269"/>
        <end position="298"/>
    </location>
</feature>
<dbReference type="PROSITE" id="PS00411">
    <property type="entry name" value="KINESIN_MOTOR_1"/>
    <property type="match status" value="1"/>
</dbReference>
<dbReference type="PROSITE" id="PS50067">
    <property type="entry name" value="KINESIN_MOTOR_2"/>
    <property type="match status" value="1"/>
</dbReference>
<dbReference type="GO" id="GO:0098653">
    <property type="term" value="P:centromere clustering"/>
    <property type="evidence" value="ECO:0007669"/>
    <property type="project" value="EnsemblFungi"/>
</dbReference>
<dbReference type="InterPro" id="IPR019821">
    <property type="entry name" value="Kinesin_motor_CS"/>
</dbReference>
<dbReference type="GO" id="GO:0007018">
    <property type="term" value="P:microtubule-based movement"/>
    <property type="evidence" value="ECO:0007669"/>
    <property type="project" value="InterPro"/>
</dbReference>
<comment type="similarity">
    <text evidence="8">Belongs to the TRAFAC class myosin-kinesin ATPase superfamily. Kinesin family.</text>
</comment>
<evidence type="ECO:0000256" key="7">
    <source>
        <dbReference type="ARBA" id="ARBA00023212"/>
    </source>
</evidence>
<keyword evidence="5 8" id="KW-0067">ATP-binding</keyword>
<evidence type="ECO:0000256" key="3">
    <source>
        <dbReference type="ARBA" id="ARBA00022701"/>
    </source>
</evidence>
<keyword evidence="2" id="KW-0963">Cytoplasm</keyword>
<evidence type="ECO:0000256" key="10">
    <source>
        <dbReference type="SAM" id="MobiDB-lite"/>
    </source>
</evidence>
<dbReference type="GO" id="GO:0005524">
    <property type="term" value="F:ATP binding"/>
    <property type="evidence" value="ECO:0007669"/>
    <property type="project" value="UniProtKB-UniRule"/>
</dbReference>
<evidence type="ECO:0000256" key="9">
    <source>
        <dbReference type="SAM" id="Coils"/>
    </source>
</evidence>
<dbReference type="GO" id="GO:0005828">
    <property type="term" value="C:kinetochore microtubule"/>
    <property type="evidence" value="ECO:0007669"/>
    <property type="project" value="EnsemblFungi"/>
</dbReference>
<feature type="domain" description="Kinesin motor" evidence="11">
    <location>
        <begin position="30"/>
        <end position="462"/>
    </location>
</feature>
<comment type="subcellular location">
    <subcellularLocation>
        <location evidence="1">Cytoplasm</location>
        <location evidence="1">Cytoskeleton</location>
    </subcellularLocation>
</comment>
<name>G0VIS1_NAUCA</name>
<dbReference type="Proteomes" id="UP000001640">
    <property type="component" value="Chromosome 8"/>
</dbReference>
<dbReference type="OrthoDB" id="3176171at2759"/>
<evidence type="ECO:0000256" key="4">
    <source>
        <dbReference type="ARBA" id="ARBA00022741"/>
    </source>
</evidence>
<dbReference type="InterPro" id="IPR027417">
    <property type="entry name" value="P-loop_NTPase"/>
</dbReference>
<evidence type="ECO:0000313" key="13">
    <source>
        <dbReference type="Proteomes" id="UP000001640"/>
    </source>
</evidence>
<proteinExistence type="inferred from homology"/>
<keyword evidence="4 8" id="KW-0547">Nucleotide-binding</keyword>
<organism evidence="12 13">
    <name type="scientific">Naumovozyma castellii</name>
    <name type="common">Yeast</name>
    <name type="synonym">Saccharomyces castellii</name>
    <dbReference type="NCBI Taxonomy" id="27288"/>
    <lineage>
        <taxon>Eukaryota</taxon>
        <taxon>Fungi</taxon>
        <taxon>Dikarya</taxon>
        <taxon>Ascomycota</taxon>
        <taxon>Saccharomycotina</taxon>
        <taxon>Saccharomycetes</taxon>
        <taxon>Saccharomycetales</taxon>
        <taxon>Saccharomycetaceae</taxon>
        <taxon>Naumovozyma</taxon>
    </lineage>
</organism>
<dbReference type="HOGENOM" id="CLU_001485_33_3_1"/>
<gene>
    <name evidence="12" type="primary">NCAS0H00880</name>
    <name evidence="12" type="ordered locus">NCAS_0H00880</name>
</gene>
<dbReference type="GO" id="GO:0007019">
    <property type="term" value="P:microtubule depolymerization"/>
    <property type="evidence" value="ECO:0007669"/>
    <property type="project" value="EnsemblFungi"/>
</dbReference>
<dbReference type="GO" id="GO:0008017">
    <property type="term" value="F:microtubule binding"/>
    <property type="evidence" value="ECO:0007669"/>
    <property type="project" value="InterPro"/>
</dbReference>
<dbReference type="GO" id="GO:0000235">
    <property type="term" value="C:astral microtubule"/>
    <property type="evidence" value="ECO:0007669"/>
    <property type="project" value="EnsemblFungi"/>
</dbReference>
<dbReference type="GeneID" id="96905077"/>